<feature type="region of interest" description="Disordered" evidence="1">
    <location>
        <begin position="1"/>
        <end position="82"/>
    </location>
</feature>
<accession>A0ABP8HKH3</accession>
<keyword evidence="3" id="KW-1185">Reference proteome</keyword>
<evidence type="ECO:0000256" key="1">
    <source>
        <dbReference type="SAM" id="MobiDB-lite"/>
    </source>
</evidence>
<proteinExistence type="predicted"/>
<feature type="compositionally biased region" description="Basic and acidic residues" evidence="1">
    <location>
        <begin position="33"/>
        <end position="52"/>
    </location>
</feature>
<comment type="caution">
    <text evidence="2">The sequence shown here is derived from an EMBL/GenBank/DDBJ whole genome shotgun (WGS) entry which is preliminary data.</text>
</comment>
<organism evidence="2 3">
    <name type="scientific">Streptomyces venetus</name>
    <dbReference type="NCBI Taxonomy" id="1701086"/>
    <lineage>
        <taxon>Bacteria</taxon>
        <taxon>Bacillati</taxon>
        <taxon>Actinomycetota</taxon>
        <taxon>Actinomycetes</taxon>
        <taxon>Kitasatosporales</taxon>
        <taxon>Streptomycetaceae</taxon>
        <taxon>Streptomyces</taxon>
    </lineage>
</organism>
<gene>
    <name evidence="2" type="ORF">GCM10023086_76160</name>
</gene>
<reference evidence="3" key="1">
    <citation type="journal article" date="2019" name="Int. J. Syst. Evol. Microbiol.">
        <title>The Global Catalogue of Microorganisms (GCM) 10K type strain sequencing project: providing services to taxonomists for standard genome sequencing and annotation.</title>
        <authorList>
            <consortium name="The Broad Institute Genomics Platform"/>
            <consortium name="The Broad Institute Genome Sequencing Center for Infectious Disease"/>
            <person name="Wu L."/>
            <person name="Ma J."/>
        </authorList>
    </citation>
    <scope>NUCLEOTIDE SEQUENCE [LARGE SCALE GENOMIC DNA]</scope>
    <source>
        <strain evidence="3">JCM 31290</strain>
    </source>
</reference>
<sequence length="82" mass="8971">MPDAAVVSAADATPAPNATETPRPAASTVARVRNWDVREERDVTRWDIETSRGRGRRKPPDAQSLAEWPSLGNPKSDKHPKA</sequence>
<feature type="compositionally biased region" description="Low complexity" evidence="1">
    <location>
        <begin position="1"/>
        <end position="16"/>
    </location>
</feature>
<protein>
    <submittedName>
        <fullName evidence="2">Uncharacterized protein</fullName>
    </submittedName>
</protein>
<evidence type="ECO:0000313" key="2">
    <source>
        <dbReference type="EMBL" id="GAA4340559.1"/>
    </source>
</evidence>
<evidence type="ECO:0000313" key="3">
    <source>
        <dbReference type="Proteomes" id="UP001501115"/>
    </source>
</evidence>
<dbReference type="EMBL" id="BAABET010000020">
    <property type="protein sequence ID" value="GAA4340559.1"/>
    <property type="molecule type" value="Genomic_DNA"/>
</dbReference>
<dbReference type="Proteomes" id="UP001501115">
    <property type="component" value="Unassembled WGS sequence"/>
</dbReference>
<name>A0ABP8HKH3_9ACTN</name>